<reference evidence="1 2" key="1">
    <citation type="submission" date="2020-03" db="EMBL/GenBank/DDBJ databases">
        <authorList>
            <person name="Zhu W."/>
        </authorList>
    </citation>
    <scope>NUCLEOTIDE SEQUENCE [LARGE SCALE GENOMIC DNA]</scope>
    <source>
        <strain evidence="1 2">185</strain>
    </source>
</reference>
<organism evidence="1 2">
    <name type="scientific">Acinetobacter lanii</name>
    <dbReference type="NCBI Taxonomy" id="2715163"/>
    <lineage>
        <taxon>Bacteria</taxon>
        <taxon>Pseudomonadati</taxon>
        <taxon>Pseudomonadota</taxon>
        <taxon>Gammaproteobacteria</taxon>
        <taxon>Moraxellales</taxon>
        <taxon>Moraxellaceae</taxon>
        <taxon>Acinetobacter</taxon>
    </lineage>
</organism>
<keyword evidence="2" id="KW-1185">Reference proteome</keyword>
<dbReference type="KEGG" id="alj:G8D99_06720"/>
<dbReference type="AlphaFoldDB" id="A0A6G8S3J8"/>
<dbReference type="Proteomes" id="UP000501939">
    <property type="component" value="Chromosome"/>
</dbReference>
<sequence>MNLNVQNTQMQNHQQTAQKLLDHSNVLKQIFQDQWFYLWSLTPQNLFHIDAEHHQLFIADGLIQVKFHDDLKSTDSSLAMPFIQCHCSYPNINVQKIADFIFNDISFLMGDLKAQHPLFLQSKVQLFRQLLVEEAFQWIDGENRIEQYLYNLTEQQAEQLDQIMIEAGYYQQAHLTEFAASGISIPLFVELNFKHLSLVNSVLGDSFLNVQQAMIEYDQLCFSADQLIPPDVYRMIQTRFDDHFSLAQLLHHQEDFQLLVQHAKQQPHVLGFSRWIKRGFWQHSDIFAKKQFTQAGGAYWDERLSTQFPLFYFNRTVNWLFKQDTLVIDWVASQLDDINVRIAVTALSFTDTHHIHPQVILETLLYFKNITGRILIQECFQFSKKEHWFDFNHPNAQASVAYDKHPYALKNSQIQLHNHNQQVIQDTDQNLIQDQIQAPVEELKQFVSQEPLLKAQLDTHANNLTNIPLNHQSNTVHTARSHRIEISDSILYIEEWLHLLALLAQDDPRIAKQVYQRLFRVMQAYMLFLQNIIQDLPESLIPYIRPELQQDPKFYQVLHQHQLNADEFRQHFKHPALQFNRSTSVFDSYVADYLVDYFYHYDTLAKNVTWTGLYQQAVRWHQQIDFQDTLSKLRQRIHKDSWRRVSPQKIMFTERWKFVELNSLEQIIHESVNYKHCLALSYTERIADGEYVAFHMTHLDNEQLQLTLGCYFKFEQLHFDQLRLPNNEIPNRAIQLDALEFIQKVNQHLIWDFKEPKLQ</sequence>
<dbReference type="EMBL" id="CP049916">
    <property type="protein sequence ID" value="QIO08742.1"/>
    <property type="molecule type" value="Genomic_DNA"/>
</dbReference>
<protein>
    <submittedName>
        <fullName evidence="1">Uncharacterized protein</fullName>
    </submittedName>
</protein>
<evidence type="ECO:0000313" key="1">
    <source>
        <dbReference type="EMBL" id="QIO08742.1"/>
    </source>
</evidence>
<evidence type="ECO:0000313" key="2">
    <source>
        <dbReference type="Proteomes" id="UP000501939"/>
    </source>
</evidence>
<name>A0A6G8S3J8_9GAMM</name>
<gene>
    <name evidence="1" type="ORF">G8D99_06720</name>
</gene>
<accession>A0A6G8S3J8</accession>
<proteinExistence type="predicted"/>
<dbReference type="RefSeq" id="WP_166323783.1">
    <property type="nucleotide sequence ID" value="NZ_CP049916.1"/>
</dbReference>